<keyword evidence="9" id="KW-0539">Nucleus</keyword>
<dbReference type="GO" id="GO:0006915">
    <property type="term" value="P:apoptotic process"/>
    <property type="evidence" value="ECO:0007669"/>
    <property type="project" value="UniProtKB-KW"/>
</dbReference>
<keyword evidence="8" id="KW-0143">Chaperone</keyword>
<evidence type="ECO:0000259" key="11">
    <source>
        <dbReference type="Pfam" id="PF20920"/>
    </source>
</evidence>
<protein>
    <recommendedName>
        <fullName evidence="11">Daxx histone-binding domain-containing protein</fullName>
    </recommendedName>
</protein>
<dbReference type="GO" id="GO:0005694">
    <property type="term" value="C:chromosome"/>
    <property type="evidence" value="ECO:0007669"/>
    <property type="project" value="UniProtKB-SubCell"/>
</dbReference>
<feature type="compositionally biased region" description="Basic and acidic residues" evidence="10">
    <location>
        <begin position="693"/>
        <end position="729"/>
    </location>
</feature>
<comment type="caution">
    <text evidence="12">The sequence shown here is derived from an EMBL/GenBank/DDBJ whole genome shotgun (WGS) entry which is preliminary data.</text>
</comment>
<dbReference type="EMBL" id="JACSDZ010000005">
    <property type="protein sequence ID" value="KAF7403224.1"/>
    <property type="molecule type" value="Genomic_DNA"/>
</dbReference>
<evidence type="ECO:0000313" key="12">
    <source>
        <dbReference type="EMBL" id="KAF7403224.1"/>
    </source>
</evidence>
<evidence type="ECO:0000256" key="4">
    <source>
        <dbReference type="ARBA" id="ARBA00022454"/>
    </source>
</evidence>
<dbReference type="GO" id="GO:0003714">
    <property type="term" value="F:transcription corepressor activity"/>
    <property type="evidence" value="ECO:0007669"/>
    <property type="project" value="TreeGrafter"/>
</dbReference>
<evidence type="ECO:0000256" key="2">
    <source>
        <dbReference type="ARBA" id="ARBA00004286"/>
    </source>
</evidence>
<keyword evidence="4" id="KW-0158">Chromosome</keyword>
<proteinExistence type="predicted"/>
<name>A0A834KA12_VESGE</name>
<dbReference type="Gene3D" id="1.10.8.810">
    <property type="entry name" value="Daxx helical bundle domain"/>
    <property type="match status" value="1"/>
</dbReference>
<keyword evidence="13" id="KW-1185">Reference proteome</keyword>
<feature type="compositionally biased region" description="Basic and acidic residues" evidence="10">
    <location>
        <begin position="644"/>
        <end position="653"/>
    </location>
</feature>
<gene>
    <name evidence="12" type="ORF">HZH68_006018</name>
</gene>
<dbReference type="CDD" id="cd13150">
    <property type="entry name" value="DAXX_histone_binding"/>
    <property type="match status" value="1"/>
</dbReference>
<feature type="compositionally biased region" description="Low complexity" evidence="10">
    <location>
        <begin position="375"/>
        <end position="391"/>
    </location>
</feature>
<dbReference type="Pfam" id="PF20920">
    <property type="entry name" value="DAXX_hist_bd"/>
    <property type="match status" value="1"/>
</dbReference>
<evidence type="ECO:0000256" key="3">
    <source>
        <dbReference type="ARBA" id="ARBA00004496"/>
    </source>
</evidence>
<dbReference type="InterPro" id="IPR046426">
    <property type="entry name" value="DAXX_histone-bd_sf"/>
</dbReference>
<dbReference type="Gene3D" id="1.20.58.2170">
    <property type="match status" value="1"/>
</dbReference>
<evidence type="ECO:0000256" key="7">
    <source>
        <dbReference type="ARBA" id="ARBA00023054"/>
    </source>
</evidence>
<keyword evidence="6" id="KW-0053">Apoptosis</keyword>
<feature type="region of interest" description="Disordered" evidence="10">
    <location>
        <begin position="368"/>
        <end position="393"/>
    </location>
</feature>
<evidence type="ECO:0000256" key="5">
    <source>
        <dbReference type="ARBA" id="ARBA00022490"/>
    </source>
</evidence>
<dbReference type="PANTHER" id="PTHR12766">
    <property type="entry name" value="DEATH DOMAIN-ASSOCIATED PROTEIN 6 DAXX"/>
    <property type="match status" value="1"/>
</dbReference>
<organism evidence="12 13">
    <name type="scientific">Vespula germanica</name>
    <name type="common">German yellow jacket</name>
    <name type="synonym">Paravespula germanica</name>
    <dbReference type="NCBI Taxonomy" id="30212"/>
    <lineage>
        <taxon>Eukaryota</taxon>
        <taxon>Metazoa</taxon>
        <taxon>Ecdysozoa</taxon>
        <taxon>Arthropoda</taxon>
        <taxon>Hexapoda</taxon>
        <taxon>Insecta</taxon>
        <taxon>Pterygota</taxon>
        <taxon>Neoptera</taxon>
        <taxon>Endopterygota</taxon>
        <taxon>Hymenoptera</taxon>
        <taxon>Apocrita</taxon>
        <taxon>Aculeata</taxon>
        <taxon>Vespoidea</taxon>
        <taxon>Vespidae</taxon>
        <taxon>Vespinae</taxon>
        <taxon>Vespula</taxon>
    </lineage>
</organism>
<dbReference type="GO" id="GO:0016605">
    <property type="term" value="C:PML body"/>
    <property type="evidence" value="ECO:0007669"/>
    <property type="project" value="TreeGrafter"/>
</dbReference>
<evidence type="ECO:0000256" key="9">
    <source>
        <dbReference type="ARBA" id="ARBA00023242"/>
    </source>
</evidence>
<accession>A0A834KA12</accession>
<dbReference type="InterPro" id="IPR046378">
    <property type="entry name" value="DAXX_histone-bd"/>
</dbReference>
<reference evidence="12" key="1">
    <citation type="journal article" date="2020" name="G3 (Bethesda)">
        <title>High-Quality Assemblies for Three Invasive Social Wasps from the &lt;i&gt;Vespula&lt;/i&gt; Genus.</title>
        <authorList>
            <person name="Harrop T.W.R."/>
            <person name="Guhlin J."/>
            <person name="McLaughlin G.M."/>
            <person name="Permina E."/>
            <person name="Stockwell P."/>
            <person name="Gilligan J."/>
            <person name="Le Lec M.F."/>
            <person name="Gruber M.A.M."/>
            <person name="Quinn O."/>
            <person name="Lovegrove M."/>
            <person name="Duncan E.J."/>
            <person name="Remnant E.J."/>
            <person name="Van Eeckhoven J."/>
            <person name="Graham B."/>
            <person name="Knapp R.A."/>
            <person name="Langford K.W."/>
            <person name="Kronenberg Z."/>
            <person name="Press M.O."/>
            <person name="Eacker S.M."/>
            <person name="Wilson-Rankin E.E."/>
            <person name="Purcell J."/>
            <person name="Lester P.J."/>
            <person name="Dearden P.K."/>
        </authorList>
    </citation>
    <scope>NUCLEOTIDE SEQUENCE</scope>
    <source>
        <strain evidence="12">Linc-1</strain>
    </source>
</reference>
<evidence type="ECO:0000256" key="6">
    <source>
        <dbReference type="ARBA" id="ARBA00022703"/>
    </source>
</evidence>
<evidence type="ECO:0000256" key="8">
    <source>
        <dbReference type="ARBA" id="ARBA00023186"/>
    </source>
</evidence>
<dbReference type="GO" id="GO:0042393">
    <property type="term" value="F:histone binding"/>
    <property type="evidence" value="ECO:0007669"/>
    <property type="project" value="InterPro"/>
</dbReference>
<dbReference type="InterPro" id="IPR038298">
    <property type="entry name" value="Daxx_N_sf"/>
</dbReference>
<evidence type="ECO:0000256" key="10">
    <source>
        <dbReference type="SAM" id="MobiDB-lite"/>
    </source>
</evidence>
<dbReference type="GO" id="GO:0003713">
    <property type="term" value="F:transcription coactivator activity"/>
    <property type="evidence" value="ECO:0007669"/>
    <property type="project" value="TreeGrafter"/>
</dbReference>
<evidence type="ECO:0000256" key="1">
    <source>
        <dbReference type="ARBA" id="ARBA00004123"/>
    </source>
</evidence>
<dbReference type="AlphaFoldDB" id="A0A834KA12"/>
<feature type="domain" description="Daxx histone-binding" evidence="11">
    <location>
        <begin position="539"/>
        <end position="620"/>
    </location>
</feature>
<feature type="region of interest" description="Disordered" evidence="10">
    <location>
        <begin position="626"/>
        <end position="742"/>
    </location>
</feature>
<dbReference type="PANTHER" id="PTHR12766:SF7">
    <property type="entry name" value="DEATH DOMAIN-ASSOCIATED PROTEIN 6"/>
    <property type="match status" value="1"/>
</dbReference>
<feature type="compositionally biased region" description="Acidic residues" evidence="10">
    <location>
        <begin position="654"/>
        <end position="692"/>
    </location>
</feature>
<keyword evidence="7" id="KW-0175">Coiled coil</keyword>
<evidence type="ECO:0000313" key="13">
    <source>
        <dbReference type="Proteomes" id="UP000617340"/>
    </source>
</evidence>
<comment type="subcellular location">
    <subcellularLocation>
        <location evidence="2">Chromosome</location>
    </subcellularLocation>
    <subcellularLocation>
        <location evidence="3">Cytoplasm</location>
    </subcellularLocation>
    <subcellularLocation>
        <location evidence="1">Nucleus</location>
    </subcellularLocation>
</comment>
<dbReference type="Proteomes" id="UP000617340">
    <property type="component" value="Unassembled WGS sequence"/>
</dbReference>
<keyword evidence="5" id="KW-0963">Cytoplasm</keyword>
<sequence>MALLSNHHSDYQSCSSDILTSSYSTSTGRTYDPLYPSPYNSPNCEHVKTMYGENYVYKGELTPRRELENLDYAKNLEAEYSRTPEGYERGPCGVLTPVTPQRYESQHRMNHGMSPRTTLYEDNSMEYHPTAYCYENLAQKPKYQSMESDKTVCTIVESRRNCWDAISSTVQINDKQKSLSCDEKVNEFNSVNTSRELLYNNEKKDIAKQKRKISEVDDTSNIKNNGIDKKMKTKLSQEVNGQLAEDSDKQNDIKSQTCTSTPVNSGIVKPKLIIKEKKNISVLEPDIFPMFISLCLQKKREPAMEIIVNKLKRRYELMNPIYAKSEVFQNFLNRKRNAILSSDNMIYHHIMDVKTEMKARAKGVVKTVQSKTNKSNVSSDMSSSKASSSPSIFNNTEMMDIDEEDYEDNTMDPHIEKRLKKIVKVMNICEKRIKMLEEAEVDFDDEDNSNYIKLEKYKERMVNLYNEYCRITGDNADAGRPYLRPKHLNPTQIVIVDQAITNFINAKITKRNKLKRNGRFTDDLIFPDYTDILKCVSDCNEKNNLGLDKKKQSQIAKKAFTNLGEHLQRARRNDYWDTFSLCLENKQEDPALIDQDLAQKLRTNREIGEQKLTQVFQDYVRKQEEMNNSSLKNKANIENDDNEDHNIESKDEDEHSEEDNEDDEDENDIVEGEDENDIVEGEDENDIIESEDKDDKDKGDKDKGDKDKDDKDKGDKDKGDKDEGDKDEVVIDSSEQNIKKSEHHILENEISLENDLTNACEDKDSKDVLITNIKEVRCDIKHLKLDSVLFEKANESGSAVQSDVSVIQQSSTLNNNDTKDESDEIMLLDNDCDETTGGNKPLLRVRSFAKHPTTWEDNKQKFQNTGNGATKEVIDLTNDVAITKVEVPNFKIQAAILPSKNKYKTVLIPANLANKSIINVKNITNNYLKVNPRDISSNKSSNVKSLSVVQQVVDVSSVNTIIHLPHSSDQQNTNNNENNNETKQNKTIVHLLVPAEQVHNNNSLGMSIIGSSINKPK</sequence>
<dbReference type="GO" id="GO:0005737">
    <property type="term" value="C:cytoplasm"/>
    <property type="evidence" value="ECO:0007669"/>
    <property type="project" value="UniProtKB-SubCell"/>
</dbReference>
<dbReference type="GO" id="GO:0050681">
    <property type="term" value="F:nuclear androgen receptor binding"/>
    <property type="evidence" value="ECO:0007669"/>
    <property type="project" value="TreeGrafter"/>
</dbReference>